<protein>
    <recommendedName>
        <fullName evidence="3">NUDIX domain-containing protein</fullName>
    </recommendedName>
</protein>
<reference evidence="2" key="1">
    <citation type="journal article" date="2019" name="Int. J. Syst. Evol. Microbiol.">
        <title>The Global Catalogue of Microorganisms (GCM) 10K type strain sequencing project: providing services to taxonomists for standard genome sequencing and annotation.</title>
        <authorList>
            <consortium name="The Broad Institute Genomics Platform"/>
            <consortium name="The Broad Institute Genome Sequencing Center for Infectious Disease"/>
            <person name="Wu L."/>
            <person name="Ma J."/>
        </authorList>
    </citation>
    <scope>NUCLEOTIDE SEQUENCE [LARGE SCALE GENOMIC DNA]</scope>
    <source>
        <strain evidence="2">JCM 4376</strain>
    </source>
</reference>
<dbReference type="Proteomes" id="UP000660675">
    <property type="component" value="Unassembled WGS sequence"/>
</dbReference>
<dbReference type="InterPro" id="IPR015797">
    <property type="entry name" value="NUDIX_hydrolase-like_dom_sf"/>
</dbReference>
<dbReference type="SUPFAM" id="SSF55811">
    <property type="entry name" value="Nudix"/>
    <property type="match status" value="1"/>
</dbReference>
<proteinExistence type="predicted"/>
<evidence type="ECO:0000313" key="2">
    <source>
        <dbReference type="Proteomes" id="UP000660675"/>
    </source>
</evidence>
<evidence type="ECO:0008006" key="3">
    <source>
        <dbReference type="Google" id="ProtNLM"/>
    </source>
</evidence>
<evidence type="ECO:0000313" key="1">
    <source>
        <dbReference type="EMBL" id="GGV94782.1"/>
    </source>
</evidence>
<comment type="caution">
    <text evidence="1">The sequence shown here is derived from an EMBL/GenBank/DDBJ whole genome shotgun (WGS) entry which is preliminary data.</text>
</comment>
<sequence length="49" mass="5313">MIVRGGVEESDTGREAALLREVREETAGDTDIVCVLHGMEHAHGGEECF</sequence>
<dbReference type="RefSeq" id="WP_229867348.1">
    <property type="nucleotide sequence ID" value="NZ_BMTF01000029.1"/>
</dbReference>
<gene>
    <name evidence="1" type="ORF">GCM10015535_60870</name>
</gene>
<organism evidence="1 2">
    <name type="scientific">Streptomyces gelaticus</name>
    <dbReference type="NCBI Taxonomy" id="285446"/>
    <lineage>
        <taxon>Bacteria</taxon>
        <taxon>Bacillati</taxon>
        <taxon>Actinomycetota</taxon>
        <taxon>Actinomycetes</taxon>
        <taxon>Kitasatosporales</taxon>
        <taxon>Streptomycetaceae</taxon>
        <taxon>Streptomyces</taxon>
    </lineage>
</organism>
<name>A0ABQ2W6Y1_9ACTN</name>
<dbReference type="EMBL" id="BMTF01000029">
    <property type="protein sequence ID" value="GGV94782.1"/>
    <property type="molecule type" value="Genomic_DNA"/>
</dbReference>
<accession>A0ABQ2W6Y1</accession>
<keyword evidence="2" id="KW-1185">Reference proteome</keyword>